<keyword evidence="1" id="KW-0812">Transmembrane</keyword>
<feature type="transmembrane region" description="Helical" evidence="1">
    <location>
        <begin position="12"/>
        <end position="33"/>
    </location>
</feature>
<keyword evidence="1" id="KW-0472">Membrane</keyword>
<evidence type="ECO:0000313" key="2">
    <source>
        <dbReference type="EMBL" id="OSP89725.1"/>
    </source>
</evidence>
<dbReference type="RefSeq" id="WP_085638177.1">
    <property type="nucleotide sequence ID" value="NZ_NDXJ01000005.1"/>
</dbReference>
<keyword evidence="1" id="KW-1133">Transmembrane helix</keyword>
<evidence type="ECO:0000256" key="1">
    <source>
        <dbReference type="SAM" id="Phobius"/>
    </source>
</evidence>
<reference evidence="2 3" key="1">
    <citation type="submission" date="2017-04" db="EMBL/GenBank/DDBJ databases">
        <title>The genome sequence of Weissella cibaria isolated from wild Drosophila.</title>
        <authorList>
            <person name="Ricks N.J."/>
            <person name="Carroll C."/>
            <person name="Walters A."/>
            <person name="Newell P.D."/>
            <person name="Chaston J.M."/>
        </authorList>
    </citation>
    <scope>NUCLEOTIDE SEQUENCE [LARGE SCALE GENOMIC DNA]</scope>
    <source>
        <strain evidence="2 3">DmW_103</strain>
    </source>
</reference>
<dbReference type="EMBL" id="NDXJ01000005">
    <property type="protein sequence ID" value="OSP89725.1"/>
    <property type="molecule type" value="Genomic_DNA"/>
</dbReference>
<feature type="transmembrane region" description="Helical" evidence="1">
    <location>
        <begin position="62"/>
        <end position="82"/>
    </location>
</feature>
<dbReference type="Proteomes" id="UP000193588">
    <property type="component" value="Unassembled WGS sequence"/>
</dbReference>
<dbReference type="AlphaFoldDB" id="A0A1X4JM89"/>
<sequence>MSNDEKYGLTLRIVSEVVILTWWLVHFISVLSYNARVHLAVGEKVTFLNALNFISFNNFEGFKLFIIAVLFLITIVSVAIISIRSSYTDLQTEISWLFVIINIIIMAILVIAMANPILFAVFLLGVAGIGVGSLT</sequence>
<comment type="caution">
    <text evidence="2">The sequence shown here is derived from an EMBL/GenBank/DDBJ whole genome shotgun (WGS) entry which is preliminary data.</text>
</comment>
<name>A0A1X4JM89_9LACO</name>
<accession>A0A1X4JM89</accession>
<proteinExistence type="predicted"/>
<protein>
    <submittedName>
        <fullName evidence="2">Uncharacterized protein</fullName>
    </submittedName>
</protein>
<evidence type="ECO:0000313" key="3">
    <source>
        <dbReference type="Proteomes" id="UP000193588"/>
    </source>
</evidence>
<organism evidence="2 3">
    <name type="scientific">Weissella cibaria</name>
    <dbReference type="NCBI Taxonomy" id="137591"/>
    <lineage>
        <taxon>Bacteria</taxon>
        <taxon>Bacillati</taxon>
        <taxon>Bacillota</taxon>
        <taxon>Bacilli</taxon>
        <taxon>Lactobacillales</taxon>
        <taxon>Lactobacillaceae</taxon>
        <taxon>Weissella</taxon>
    </lineage>
</organism>
<gene>
    <name evidence="2" type="ORF">B9D04_04190</name>
</gene>
<feature type="transmembrane region" description="Helical" evidence="1">
    <location>
        <begin position="117"/>
        <end position="134"/>
    </location>
</feature>
<feature type="transmembrane region" description="Helical" evidence="1">
    <location>
        <begin position="94"/>
        <end position="111"/>
    </location>
</feature>